<dbReference type="InterPro" id="IPR002133">
    <property type="entry name" value="S-AdoMet_synthetase"/>
</dbReference>
<keyword evidence="15" id="KW-1185">Reference proteome</keyword>
<evidence type="ECO:0000256" key="7">
    <source>
        <dbReference type="ARBA" id="ARBA00022840"/>
    </source>
</evidence>
<dbReference type="SUPFAM" id="SSF55973">
    <property type="entry name" value="S-adenosylmethionine synthetase"/>
    <property type="match status" value="2"/>
</dbReference>
<dbReference type="EC" id="2.5.1.6" evidence="11"/>
<feature type="domain" description="S-adenosylmethionine synthetase central" evidence="13">
    <location>
        <begin position="100"/>
        <end position="220"/>
    </location>
</feature>
<dbReference type="InterPro" id="IPR022636">
    <property type="entry name" value="S-AdoMet_synthetase_sfam"/>
</dbReference>
<feature type="non-terminal residue" evidence="14">
    <location>
        <position position="226"/>
    </location>
</feature>
<comment type="similarity">
    <text evidence="2">Belongs to the AdoMet synthase family.</text>
</comment>
<dbReference type="FunFam" id="3.30.300.10:FF:000003">
    <property type="entry name" value="S-adenosylmethionine synthase"/>
    <property type="match status" value="1"/>
</dbReference>
<feature type="domain" description="S-adenosylmethionine synthetase N-terminal" evidence="12">
    <location>
        <begin position="1"/>
        <end position="85"/>
    </location>
</feature>
<name>A0A7K7THP8_9TYRA</name>
<dbReference type="GO" id="GO:0004478">
    <property type="term" value="F:methionine adenosyltransferase activity"/>
    <property type="evidence" value="ECO:0007669"/>
    <property type="project" value="UniProtKB-EC"/>
</dbReference>
<proteinExistence type="inferred from homology"/>
<evidence type="ECO:0000313" key="15">
    <source>
        <dbReference type="Proteomes" id="UP000589485"/>
    </source>
</evidence>
<dbReference type="EMBL" id="VZSY01004679">
    <property type="protein sequence ID" value="NXA16420.1"/>
    <property type="molecule type" value="Genomic_DNA"/>
</dbReference>
<dbReference type="PANTHER" id="PTHR11964">
    <property type="entry name" value="S-ADENOSYLMETHIONINE SYNTHETASE"/>
    <property type="match status" value="1"/>
</dbReference>
<feature type="non-terminal residue" evidence="14">
    <location>
        <position position="1"/>
    </location>
</feature>
<evidence type="ECO:0000259" key="12">
    <source>
        <dbReference type="Pfam" id="PF00438"/>
    </source>
</evidence>
<comment type="cofactor">
    <cofactor evidence="11">
        <name>K(+)</name>
        <dbReference type="ChEBI" id="CHEBI:29103"/>
    </cofactor>
    <text evidence="11">Binds 1 potassium ion per subunit. The potassium ion interacts primarily with the substrate.</text>
</comment>
<dbReference type="NCBIfam" id="TIGR01034">
    <property type="entry name" value="metK"/>
    <property type="match status" value="1"/>
</dbReference>
<evidence type="ECO:0000256" key="9">
    <source>
        <dbReference type="ARBA" id="ARBA00022958"/>
    </source>
</evidence>
<accession>A0A7K7THP8</accession>
<dbReference type="Proteomes" id="UP000589485">
    <property type="component" value="Unassembled WGS sequence"/>
</dbReference>
<keyword evidence="3 11" id="KW-0554">One-carbon metabolism</keyword>
<dbReference type="InterPro" id="IPR022629">
    <property type="entry name" value="S-AdoMet_synt_central"/>
</dbReference>
<dbReference type="GO" id="GO:0006556">
    <property type="term" value="P:S-adenosylmethionine biosynthetic process"/>
    <property type="evidence" value="ECO:0007669"/>
    <property type="project" value="UniProtKB-UniPathway"/>
</dbReference>
<keyword evidence="7 11" id="KW-0067">ATP-binding</keyword>
<reference evidence="14 15" key="1">
    <citation type="submission" date="2019-09" db="EMBL/GenBank/DDBJ databases">
        <title>Bird 10,000 Genomes (B10K) Project - Family phase.</title>
        <authorList>
            <person name="Zhang G."/>
        </authorList>
    </citation>
    <scope>NUCLEOTIDE SEQUENCE [LARGE SCALE GENOMIC DNA]</scope>
    <source>
        <strain evidence="14">B10K-DU-030-41</strain>
        <tissue evidence="14">Muscle</tissue>
    </source>
</reference>
<sequence>DKICDQISDAVLDAHLRQDPNAKVACETVCKTGMVLLCGEITSRAIVDYQRVVRDAIRHIGYDDSAKGFDYKTCNVLVALEQQSPDIAQGVHLHRNEEDVGAGDQGLMFGYATDETEECMPLTIILAHKLNARLAELRRNGELPWLRPDSKTQVTVQYIQKNGAVIPVRVHTIVISVQHDEVISLENMRRALKERVIQHVVPAKYLDEKTIYHLQPSGRFVIGGPQ</sequence>
<comment type="catalytic activity">
    <reaction evidence="10 11">
        <text>L-methionine + ATP + H2O = S-adenosyl-L-methionine + phosphate + diphosphate</text>
        <dbReference type="Rhea" id="RHEA:21080"/>
        <dbReference type="ChEBI" id="CHEBI:15377"/>
        <dbReference type="ChEBI" id="CHEBI:30616"/>
        <dbReference type="ChEBI" id="CHEBI:33019"/>
        <dbReference type="ChEBI" id="CHEBI:43474"/>
        <dbReference type="ChEBI" id="CHEBI:57844"/>
        <dbReference type="ChEBI" id="CHEBI:59789"/>
        <dbReference type="EC" id="2.5.1.6"/>
    </reaction>
</comment>
<keyword evidence="8 11" id="KW-0460">Magnesium</keyword>
<dbReference type="Pfam" id="PF02772">
    <property type="entry name" value="S-AdoMet_synt_M"/>
    <property type="match status" value="1"/>
</dbReference>
<comment type="caution">
    <text evidence="14">The sequence shown here is derived from an EMBL/GenBank/DDBJ whole genome shotgun (WGS) entry which is preliminary data.</text>
</comment>
<evidence type="ECO:0000256" key="8">
    <source>
        <dbReference type="ARBA" id="ARBA00022842"/>
    </source>
</evidence>
<gene>
    <name evidence="14" type="primary">Mat1a</name>
    <name evidence="14" type="ORF">SAPAEN_R11299</name>
</gene>
<dbReference type="InterPro" id="IPR022631">
    <property type="entry name" value="ADOMET_SYNTHASE_CS"/>
</dbReference>
<dbReference type="GO" id="GO:0046872">
    <property type="term" value="F:metal ion binding"/>
    <property type="evidence" value="ECO:0007669"/>
    <property type="project" value="UniProtKB-KW"/>
</dbReference>
<comment type="pathway">
    <text evidence="1 11">Amino-acid biosynthesis; S-adenosyl-L-methionine biosynthesis; S-adenosyl-L-methionine from L-methionine: step 1/1.</text>
</comment>
<evidence type="ECO:0000259" key="13">
    <source>
        <dbReference type="Pfam" id="PF02772"/>
    </source>
</evidence>
<evidence type="ECO:0000256" key="11">
    <source>
        <dbReference type="RuleBase" id="RU000541"/>
    </source>
</evidence>
<evidence type="ECO:0000256" key="3">
    <source>
        <dbReference type="ARBA" id="ARBA00022563"/>
    </source>
</evidence>
<organism evidence="14 15">
    <name type="scientific">Sapayoa aenigma</name>
    <name type="common">broad-billed sapayoa</name>
    <dbReference type="NCBI Taxonomy" id="239371"/>
    <lineage>
        <taxon>Eukaryota</taxon>
        <taxon>Metazoa</taxon>
        <taxon>Chordata</taxon>
        <taxon>Craniata</taxon>
        <taxon>Vertebrata</taxon>
        <taxon>Euteleostomi</taxon>
        <taxon>Archelosauria</taxon>
        <taxon>Archosauria</taxon>
        <taxon>Dinosauria</taxon>
        <taxon>Saurischia</taxon>
        <taxon>Theropoda</taxon>
        <taxon>Coelurosauria</taxon>
        <taxon>Aves</taxon>
        <taxon>Neognathae</taxon>
        <taxon>Neoaves</taxon>
        <taxon>Telluraves</taxon>
        <taxon>Australaves</taxon>
        <taxon>Passeriformes</taxon>
        <taxon>Tyrannidae</taxon>
        <taxon>Sapayoa</taxon>
    </lineage>
</organism>
<dbReference type="PROSITE" id="PS00376">
    <property type="entry name" value="ADOMET_SYNTHASE_1"/>
    <property type="match status" value="1"/>
</dbReference>
<keyword evidence="4 11" id="KW-0808">Transferase</keyword>
<evidence type="ECO:0000256" key="4">
    <source>
        <dbReference type="ARBA" id="ARBA00022679"/>
    </source>
</evidence>
<evidence type="ECO:0000256" key="2">
    <source>
        <dbReference type="ARBA" id="ARBA00009685"/>
    </source>
</evidence>
<keyword evidence="6 11" id="KW-0547">Nucleotide-binding</keyword>
<evidence type="ECO:0000256" key="10">
    <source>
        <dbReference type="ARBA" id="ARBA00048344"/>
    </source>
</evidence>
<dbReference type="Gene3D" id="3.30.300.10">
    <property type="match status" value="3"/>
</dbReference>
<evidence type="ECO:0000256" key="1">
    <source>
        <dbReference type="ARBA" id="ARBA00005224"/>
    </source>
</evidence>
<dbReference type="Pfam" id="PF00438">
    <property type="entry name" value="S-AdoMet_synt_N"/>
    <property type="match status" value="1"/>
</dbReference>
<dbReference type="GO" id="GO:0006730">
    <property type="term" value="P:one-carbon metabolic process"/>
    <property type="evidence" value="ECO:0007669"/>
    <property type="project" value="UniProtKB-KW"/>
</dbReference>
<dbReference type="FunFam" id="3.30.300.10:FF:000001">
    <property type="entry name" value="S-adenosylmethionine synthase"/>
    <property type="match status" value="1"/>
</dbReference>
<dbReference type="AlphaFoldDB" id="A0A7K7THP8"/>
<evidence type="ECO:0000256" key="6">
    <source>
        <dbReference type="ARBA" id="ARBA00022741"/>
    </source>
</evidence>
<dbReference type="GO" id="GO:0005524">
    <property type="term" value="F:ATP binding"/>
    <property type="evidence" value="ECO:0007669"/>
    <property type="project" value="UniProtKB-KW"/>
</dbReference>
<dbReference type="InterPro" id="IPR022628">
    <property type="entry name" value="S-AdoMet_synt_N"/>
</dbReference>
<comment type="function">
    <text evidence="11">Catalyzes the formation of S-adenosylmethionine from methionine and ATP.</text>
</comment>
<protein>
    <recommendedName>
        <fullName evidence="11">S-adenosylmethionine synthase</fullName>
        <ecNumber evidence="11">2.5.1.6</ecNumber>
    </recommendedName>
</protein>
<keyword evidence="9 11" id="KW-0630">Potassium</keyword>
<comment type="cofactor">
    <cofactor evidence="11">
        <name>Mg(2+)</name>
        <dbReference type="ChEBI" id="CHEBI:18420"/>
    </cofactor>
    <text evidence="11">Binds 2 magnesium ions per subunit. The magnesium ions interact primarily with the substrate.</text>
</comment>
<evidence type="ECO:0000313" key="14">
    <source>
        <dbReference type="EMBL" id="NXA16420.1"/>
    </source>
</evidence>
<keyword evidence="5 11" id="KW-0479">Metal-binding</keyword>
<dbReference type="UniPathway" id="UPA00315">
    <property type="reaction ID" value="UER00080"/>
</dbReference>
<dbReference type="CDD" id="cd18079">
    <property type="entry name" value="S-AdoMet_synt"/>
    <property type="match status" value="1"/>
</dbReference>
<dbReference type="OrthoDB" id="5852090at2759"/>
<evidence type="ECO:0000256" key="5">
    <source>
        <dbReference type="ARBA" id="ARBA00022723"/>
    </source>
</evidence>